<dbReference type="NCBIfam" id="TIGR01378">
    <property type="entry name" value="thi_PPkinase"/>
    <property type="match status" value="1"/>
</dbReference>
<dbReference type="SUPFAM" id="SSF63999">
    <property type="entry name" value="Thiamin pyrophosphokinase, catalytic domain"/>
    <property type="match status" value="1"/>
</dbReference>
<dbReference type="Pfam" id="PF04265">
    <property type="entry name" value="TPK_B1_binding"/>
    <property type="match status" value="1"/>
</dbReference>
<sequence>MTKILELPQLQAVFNYEIPKNQVVLVSGGQAPSKSWLKEIIKNRPLWCADHGVDICKEAGCVPCQLVGDGDSASSEGWQWAMDNGALITKVPTKKDVTDTQLALQMIKAEYNEAVVIMTGAWGGRFDHAFSAVFSLQGFNKDKIRGCVADQNEVMFFLRDEDNITLRFNKQPKAISLLPLSGECSGVSINGVYWPLDQVMLNNNLPYAVSNEVNSRENTIWVSLKKGLLGVYLYWENN</sequence>
<evidence type="ECO:0000256" key="1">
    <source>
        <dbReference type="ARBA" id="ARBA00022679"/>
    </source>
</evidence>
<dbReference type="InterPro" id="IPR053149">
    <property type="entry name" value="TPK"/>
</dbReference>
<dbReference type="GO" id="GO:0009229">
    <property type="term" value="P:thiamine diphosphate biosynthetic process"/>
    <property type="evidence" value="ECO:0007669"/>
    <property type="project" value="InterPro"/>
</dbReference>
<protein>
    <recommendedName>
        <fullName evidence="5">Thiamine diphosphokinase</fullName>
        <ecNumber evidence="5">2.7.6.2</ecNumber>
    </recommendedName>
</protein>
<dbReference type="InterPro" id="IPR007373">
    <property type="entry name" value="Thiamin_PyroPKinase_B1-bd"/>
</dbReference>
<dbReference type="CDD" id="cd07995">
    <property type="entry name" value="TPK"/>
    <property type="match status" value="1"/>
</dbReference>
<keyword evidence="9" id="KW-1185">Reference proteome</keyword>
<keyword evidence="1 8" id="KW-0808">Transferase</keyword>
<dbReference type="EC" id="2.7.6.2" evidence="5"/>
<keyword evidence="4" id="KW-0067">ATP-binding</keyword>
<dbReference type="SUPFAM" id="SSF63862">
    <property type="entry name" value="Thiamin pyrophosphokinase, substrate-binding domain"/>
    <property type="match status" value="1"/>
</dbReference>
<evidence type="ECO:0000259" key="6">
    <source>
        <dbReference type="Pfam" id="PF04263"/>
    </source>
</evidence>
<dbReference type="PANTHER" id="PTHR41299:SF1">
    <property type="entry name" value="THIAMINE PYROPHOSPHOKINASE"/>
    <property type="match status" value="1"/>
</dbReference>
<name>A0A239TKZ1_9FIRM</name>
<dbReference type="InterPro" id="IPR036371">
    <property type="entry name" value="TPK_B1-bd_sf"/>
</dbReference>
<dbReference type="InterPro" id="IPR007371">
    <property type="entry name" value="TPK_catalytic"/>
</dbReference>
<evidence type="ECO:0000313" key="9">
    <source>
        <dbReference type="Proteomes" id="UP000215383"/>
    </source>
</evidence>
<evidence type="ECO:0000256" key="5">
    <source>
        <dbReference type="NCBIfam" id="TIGR01378"/>
    </source>
</evidence>
<dbReference type="PANTHER" id="PTHR41299">
    <property type="entry name" value="THIAMINE PYROPHOSPHOKINASE"/>
    <property type="match status" value="1"/>
</dbReference>
<reference evidence="8 9" key="1">
    <citation type="submission" date="2017-06" db="EMBL/GenBank/DDBJ databases">
        <authorList>
            <consortium name="Pathogen Informatics"/>
        </authorList>
    </citation>
    <scope>NUCLEOTIDE SEQUENCE [LARGE SCALE GENOMIC DNA]</scope>
    <source>
        <strain evidence="8 9">NCTC10570</strain>
    </source>
</reference>
<dbReference type="RefSeq" id="WP_027889596.1">
    <property type="nucleotide sequence ID" value="NZ_CASFMS010000065.1"/>
</dbReference>
<evidence type="ECO:0000256" key="2">
    <source>
        <dbReference type="ARBA" id="ARBA00022741"/>
    </source>
</evidence>
<dbReference type="Pfam" id="PF04263">
    <property type="entry name" value="TPK_catalytic"/>
    <property type="match status" value="1"/>
</dbReference>
<dbReference type="InterPro" id="IPR006282">
    <property type="entry name" value="Thi_PPkinase"/>
</dbReference>
<gene>
    <name evidence="8" type="primary">thiN</name>
    <name evidence="8" type="ORF">SAMEA4364220_00764</name>
</gene>
<dbReference type="InterPro" id="IPR036759">
    <property type="entry name" value="TPK_catalytic_sf"/>
</dbReference>
<dbReference type="GO" id="GO:0016301">
    <property type="term" value="F:kinase activity"/>
    <property type="evidence" value="ECO:0007669"/>
    <property type="project" value="UniProtKB-KW"/>
</dbReference>
<evidence type="ECO:0000259" key="7">
    <source>
        <dbReference type="Pfam" id="PF04265"/>
    </source>
</evidence>
<dbReference type="AlphaFoldDB" id="A0A239TKZ1"/>
<keyword evidence="2" id="KW-0547">Nucleotide-binding</keyword>
<evidence type="ECO:0000256" key="4">
    <source>
        <dbReference type="ARBA" id="ARBA00022840"/>
    </source>
</evidence>
<evidence type="ECO:0000256" key="3">
    <source>
        <dbReference type="ARBA" id="ARBA00022777"/>
    </source>
</evidence>
<dbReference type="EMBL" id="LT906446">
    <property type="protein sequence ID" value="SNU97474.1"/>
    <property type="molecule type" value="Genomic_DNA"/>
</dbReference>
<organism evidence="8 9">
    <name type="scientific">Megamonas hypermegale</name>
    <dbReference type="NCBI Taxonomy" id="158847"/>
    <lineage>
        <taxon>Bacteria</taxon>
        <taxon>Bacillati</taxon>
        <taxon>Bacillota</taxon>
        <taxon>Negativicutes</taxon>
        <taxon>Selenomonadales</taxon>
        <taxon>Selenomonadaceae</taxon>
        <taxon>Megamonas</taxon>
    </lineage>
</organism>
<evidence type="ECO:0000313" key="8">
    <source>
        <dbReference type="EMBL" id="SNU97474.1"/>
    </source>
</evidence>
<dbReference type="GO" id="GO:0006772">
    <property type="term" value="P:thiamine metabolic process"/>
    <property type="evidence" value="ECO:0007669"/>
    <property type="project" value="UniProtKB-UniRule"/>
</dbReference>
<proteinExistence type="predicted"/>
<dbReference type="GO" id="GO:0030975">
    <property type="term" value="F:thiamine binding"/>
    <property type="evidence" value="ECO:0007669"/>
    <property type="project" value="InterPro"/>
</dbReference>
<dbReference type="GeneID" id="78506789"/>
<keyword evidence="3 8" id="KW-0418">Kinase</keyword>
<dbReference type="GO" id="GO:0004788">
    <property type="term" value="F:thiamine diphosphokinase activity"/>
    <property type="evidence" value="ECO:0007669"/>
    <property type="project" value="UniProtKB-UniRule"/>
</dbReference>
<feature type="domain" description="Thiamin pyrophosphokinase thiamin-binding" evidence="7">
    <location>
        <begin position="165"/>
        <end position="229"/>
    </location>
</feature>
<accession>A0A239TKZ1</accession>
<dbReference type="Gene3D" id="3.40.50.10240">
    <property type="entry name" value="Thiamin pyrophosphokinase, catalytic domain"/>
    <property type="match status" value="1"/>
</dbReference>
<dbReference type="GO" id="GO:0005524">
    <property type="term" value="F:ATP binding"/>
    <property type="evidence" value="ECO:0007669"/>
    <property type="project" value="UniProtKB-KW"/>
</dbReference>
<dbReference type="eggNOG" id="COG1564">
    <property type="taxonomic scope" value="Bacteria"/>
</dbReference>
<dbReference type="Proteomes" id="UP000215383">
    <property type="component" value="Chromosome 1"/>
</dbReference>
<feature type="domain" description="Thiamin pyrophosphokinase catalytic" evidence="6">
    <location>
        <begin position="43"/>
        <end position="145"/>
    </location>
</feature>